<evidence type="ECO:0000256" key="3">
    <source>
        <dbReference type="ARBA" id="ARBA00011182"/>
    </source>
</evidence>
<keyword evidence="5 7" id="KW-1133">Transmembrane helix</keyword>
<dbReference type="EMBL" id="JAKWBI020000543">
    <property type="protein sequence ID" value="KAJ2893978.1"/>
    <property type="molecule type" value="Genomic_DNA"/>
</dbReference>
<evidence type="ECO:0000313" key="10">
    <source>
        <dbReference type="Proteomes" id="UP001201980"/>
    </source>
</evidence>
<keyword evidence="10" id="KW-1185">Reference proteome</keyword>
<dbReference type="GO" id="GO:0005789">
    <property type="term" value="C:endoplasmic reticulum membrane"/>
    <property type="evidence" value="ECO:0007669"/>
    <property type="project" value="UniProtKB-SubCell"/>
</dbReference>
<evidence type="ECO:0000256" key="6">
    <source>
        <dbReference type="ARBA" id="ARBA00023136"/>
    </source>
</evidence>
<feature type="transmembrane region" description="Helical" evidence="7">
    <location>
        <begin position="331"/>
        <end position="350"/>
    </location>
</feature>
<keyword evidence="7" id="KW-0762">Sugar transport</keyword>
<sequence length="384" mass="41920">MTDKKSDDYRMGDGEKDPFMGMPPPPPRSASPPLSLHKIDNSPGLSIVAYCMASISMTVTNKYVVSGTYWNLNFFYLAIQAIVCILTIMACKQIGIISNLKPFDNDKAKKWFPISVLLVGMIYTGAKALQFLSVPVYTIFKNLTIIVIAYGEVLWFGGSVTPLTLLSFGFMVFSSIIAAWADIQSALSGHFEADTSTAISTLNSGYAWMGMNVFCTASYVLGMRKVIKKMNFKDWDTMFYNNLLTIPVLIVCSLLTEDWSSDNLARNFPEETRNRIFIGMIYSGLAAIFISYCSAWCIRVTSSTTYSMVGALNKLPIAVSGLVFFNAPVTFGSVSAIFIGFVAGIVYAWAKIRQSASSAAKSILPTTQPTMSASAASARDAIKG</sequence>
<keyword evidence="7" id="KW-0968">Cytoplasmic vesicle</keyword>
<evidence type="ECO:0000256" key="2">
    <source>
        <dbReference type="ARBA" id="ARBA00010425"/>
    </source>
</evidence>
<feature type="transmembrane region" description="Helical" evidence="7">
    <location>
        <begin position="111"/>
        <end position="133"/>
    </location>
</feature>
<dbReference type="GO" id="GO:0000139">
    <property type="term" value="C:Golgi membrane"/>
    <property type="evidence" value="ECO:0007669"/>
    <property type="project" value="UniProtKB-SubCell"/>
</dbReference>
<comment type="caution">
    <text evidence="9">The sequence shown here is derived from an EMBL/GenBank/DDBJ whole genome shotgun (WGS) entry which is preliminary data.</text>
</comment>
<name>A0AAD5WMY9_9PEZI</name>
<evidence type="ECO:0000256" key="4">
    <source>
        <dbReference type="ARBA" id="ARBA00022692"/>
    </source>
</evidence>
<evidence type="ECO:0000256" key="1">
    <source>
        <dbReference type="ARBA" id="ARBA00003420"/>
    </source>
</evidence>
<evidence type="ECO:0000313" key="9">
    <source>
        <dbReference type="EMBL" id="KAJ2893978.1"/>
    </source>
</evidence>
<dbReference type="AlphaFoldDB" id="A0AAD5WMY9"/>
<dbReference type="PANTHER" id="PTHR11132">
    <property type="entry name" value="SOLUTE CARRIER FAMILY 35"/>
    <property type="match status" value="1"/>
</dbReference>
<feature type="transmembrane region" description="Helical" evidence="7">
    <location>
        <begin position="206"/>
        <end position="227"/>
    </location>
</feature>
<keyword evidence="6 7" id="KW-0472">Membrane</keyword>
<comment type="subcellular location">
    <subcellularLocation>
        <location evidence="7">Golgi apparatus membrane</location>
        <topology evidence="7">Multi-pass membrane protein</topology>
    </subcellularLocation>
    <subcellularLocation>
        <location evidence="7">Cytoplasmic vesicle membrane</location>
        <topology evidence="7">Multi-pass membrane protein</topology>
    </subcellularLocation>
    <subcellularLocation>
        <location evidence="7">Endoplasmic reticulum membrane</location>
        <topology evidence="7">Multi-pass membrane protein</topology>
    </subcellularLocation>
</comment>
<comment type="subunit">
    <text evidence="3 7">Homooligomer.</text>
</comment>
<keyword evidence="7" id="KW-0333">Golgi apparatus</keyword>
<dbReference type="SUPFAM" id="SSF103481">
    <property type="entry name" value="Multidrug resistance efflux transporter EmrE"/>
    <property type="match status" value="1"/>
</dbReference>
<accession>A0AAD5WMY9</accession>
<organism evidence="9 10">
    <name type="scientific">Zalerion maritima</name>
    <dbReference type="NCBI Taxonomy" id="339359"/>
    <lineage>
        <taxon>Eukaryota</taxon>
        <taxon>Fungi</taxon>
        <taxon>Dikarya</taxon>
        <taxon>Ascomycota</taxon>
        <taxon>Pezizomycotina</taxon>
        <taxon>Sordariomycetes</taxon>
        <taxon>Lulworthiomycetidae</taxon>
        <taxon>Lulworthiales</taxon>
        <taxon>Lulworthiaceae</taxon>
        <taxon>Zalerion</taxon>
    </lineage>
</organism>
<keyword evidence="7" id="KW-0256">Endoplasmic reticulum</keyword>
<evidence type="ECO:0000256" key="8">
    <source>
        <dbReference type="SAM" id="MobiDB-lite"/>
    </source>
</evidence>
<proteinExistence type="inferred from homology"/>
<keyword evidence="4 7" id="KW-0812">Transmembrane</keyword>
<feature type="transmembrane region" description="Helical" evidence="7">
    <location>
        <begin position="276"/>
        <end position="298"/>
    </location>
</feature>
<dbReference type="InterPro" id="IPR050186">
    <property type="entry name" value="TPT_transporter"/>
</dbReference>
<protein>
    <recommendedName>
        <fullName evidence="7">GDP-mannose transporter</fullName>
        <shortName evidence="7">GMT</shortName>
    </recommendedName>
</protein>
<feature type="transmembrane region" description="Helical" evidence="7">
    <location>
        <begin position="305"/>
        <end position="325"/>
    </location>
</feature>
<dbReference type="Proteomes" id="UP001201980">
    <property type="component" value="Unassembled WGS sequence"/>
</dbReference>
<dbReference type="NCBIfam" id="TIGR00803">
    <property type="entry name" value="nst"/>
    <property type="match status" value="1"/>
</dbReference>
<reference evidence="9" key="1">
    <citation type="submission" date="2022-07" db="EMBL/GenBank/DDBJ databases">
        <title>Draft genome sequence of Zalerion maritima ATCC 34329, a (micro)plastics degrading marine fungus.</title>
        <authorList>
            <person name="Paco A."/>
            <person name="Goncalves M.F.M."/>
            <person name="Rocha-Santos T.A.P."/>
            <person name="Alves A."/>
        </authorList>
    </citation>
    <scope>NUCLEOTIDE SEQUENCE</scope>
    <source>
        <strain evidence="9">ATCC 34329</strain>
    </source>
</reference>
<feature type="transmembrane region" description="Helical" evidence="7">
    <location>
        <begin position="70"/>
        <end position="91"/>
    </location>
</feature>
<feature type="compositionally biased region" description="Pro residues" evidence="8">
    <location>
        <begin position="21"/>
        <end position="30"/>
    </location>
</feature>
<dbReference type="GO" id="GO:0030659">
    <property type="term" value="C:cytoplasmic vesicle membrane"/>
    <property type="evidence" value="ECO:0007669"/>
    <property type="project" value="UniProtKB-SubCell"/>
</dbReference>
<evidence type="ECO:0000256" key="5">
    <source>
        <dbReference type="ARBA" id="ARBA00022989"/>
    </source>
</evidence>
<feature type="compositionally biased region" description="Basic and acidic residues" evidence="8">
    <location>
        <begin position="1"/>
        <end position="18"/>
    </location>
</feature>
<dbReference type="InterPro" id="IPR037185">
    <property type="entry name" value="EmrE-like"/>
</dbReference>
<comment type="similarity">
    <text evidence="2 7">Belongs to the TPT transporter family. SLC35D subfamily.</text>
</comment>
<comment type="function">
    <text evidence="1 7">Involved in the import of GDP-mannose from the cytoplasm into the Golgi lumen.</text>
</comment>
<keyword evidence="7" id="KW-0813">Transport</keyword>
<feature type="transmembrane region" description="Helical" evidence="7">
    <location>
        <begin position="163"/>
        <end position="181"/>
    </location>
</feature>
<evidence type="ECO:0000256" key="7">
    <source>
        <dbReference type="RuleBase" id="RU367097"/>
    </source>
</evidence>
<feature type="transmembrane region" description="Helical" evidence="7">
    <location>
        <begin position="239"/>
        <end position="256"/>
    </location>
</feature>
<feature type="region of interest" description="Disordered" evidence="8">
    <location>
        <begin position="1"/>
        <end position="32"/>
    </location>
</feature>
<gene>
    <name evidence="9" type="ORF">MKZ38_008040</name>
</gene>